<dbReference type="InterPro" id="IPR050991">
    <property type="entry name" value="ECM_Regulatory_Proteins"/>
</dbReference>
<dbReference type="Gene3D" id="2.60.40.10">
    <property type="entry name" value="Immunoglobulins"/>
    <property type="match status" value="3"/>
</dbReference>
<dbReference type="SMART" id="SM00060">
    <property type="entry name" value="FN3"/>
    <property type="match status" value="3"/>
</dbReference>
<accession>A0A949JIY5</accession>
<protein>
    <submittedName>
        <fullName evidence="7">Fibronectin type III domain-containing protein</fullName>
    </submittedName>
</protein>
<dbReference type="PANTHER" id="PTHR46708:SF2">
    <property type="entry name" value="FIBRONECTIN TYPE-III DOMAIN-CONTAINING PROTEIN"/>
    <property type="match status" value="1"/>
</dbReference>
<feature type="chain" id="PRO_5039455698" evidence="5">
    <location>
        <begin position="24"/>
        <end position="338"/>
    </location>
</feature>
<feature type="domain" description="Fibronectin type-III" evidence="6">
    <location>
        <begin position="229"/>
        <end position="325"/>
    </location>
</feature>
<feature type="compositionally biased region" description="Basic and acidic residues" evidence="4">
    <location>
        <begin position="105"/>
        <end position="118"/>
    </location>
</feature>
<dbReference type="GO" id="GO:0016798">
    <property type="term" value="F:hydrolase activity, acting on glycosyl bonds"/>
    <property type="evidence" value="ECO:0007669"/>
    <property type="project" value="UniProtKB-KW"/>
</dbReference>
<feature type="region of interest" description="Disordered" evidence="4">
    <location>
        <begin position="319"/>
        <end position="338"/>
    </location>
</feature>
<keyword evidence="3" id="KW-0119">Carbohydrate metabolism</keyword>
<evidence type="ECO:0000256" key="3">
    <source>
        <dbReference type="ARBA" id="ARBA00023326"/>
    </source>
</evidence>
<feature type="signal peptide" evidence="5">
    <location>
        <begin position="1"/>
        <end position="23"/>
    </location>
</feature>
<evidence type="ECO:0000256" key="5">
    <source>
        <dbReference type="SAM" id="SignalP"/>
    </source>
</evidence>
<gene>
    <name evidence="7" type="ORF">JGS22_025200</name>
</gene>
<dbReference type="InterPro" id="IPR013783">
    <property type="entry name" value="Ig-like_fold"/>
</dbReference>
<keyword evidence="2" id="KW-0378">Hydrolase</keyword>
<feature type="region of interest" description="Disordered" evidence="4">
    <location>
        <begin position="24"/>
        <end position="48"/>
    </location>
</feature>
<evidence type="ECO:0000256" key="1">
    <source>
        <dbReference type="ARBA" id="ARBA00022737"/>
    </source>
</evidence>
<evidence type="ECO:0000256" key="4">
    <source>
        <dbReference type="SAM" id="MobiDB-lite"/>
    </source>
</evidence>
<keyword evidence="3" id="KW-0624">Polysaccharide degradation</keyword>
<reference evidence="7" key="1">
    <citation type="submission" date="2021-06" db="EMBL/GenBank/DDBJ databases">
        <title>Sequencing of actinobacteria type strains.</title>
        <authorList>
            <person name="Nguyen G.-S."/>
            <person name="Wentzel A."/>
        </authorList>
    </citation>
    <scope>NUCLEOTIDE SEQUENCE</scope>
    <source>
        <strain evidence="7">P38-E01</strain>
    </source>
</reference>
<dbReference type="CDD" id="cd00063">
    <property type="entry name" value="FN3"/>
    <property type="match status" value="2"/>
</dbReference>
<dbReference type="Pfam" id="PF00041">
    <property type="entry name" value="fn3"/>
    <property type="match status" value="2"/>
</dbReference>
<evidence type="ECO:0000259" key="6">
    <source>
        <dbReference type="PROSITE" id="PS50853"/>
    </source>
</evidence>
<dbReference type="InterPro" id="IPR003961">
    <property type="entry name" value="FN3_dom"/>
</dbReference>
<feature type="region of interest" description="Disordered" evidence="4">
    <location>
        <begin position="105"/>
        <end position="155"/>
    </location>
</feature>
<sequence>MRPTPRLSALSTAACLLALTACGGSEDSGADKPKLPPVPTGVTAHTSSSTTVHVMWNRSDADKVRRYEVYRDGEKVETVPGKRHMVDIEGLKPSSAYTFSVRARDAEGKLSKPGEAERVTTPSAAEDDSEAPTAPTGLKARADGPHSATLTWGKSTDNKKVTSYDIYQAGTRIHSVDGASTTASVTTLRPETRYTFTVRARDAADNASEDSPSARVTTEAGADDSGSEVPTDLQATVRHAKDGHHLELTWNAPSVDGEVTEYEIHVDGKFRSKLTLGESAPKSTANFGLPVGKSAKTYAVKVRGKLLDGNWGGFSKEVEISTGKAGDGDGGGSSDHEH</sequence>
<name>A0A949JIY5_9ACTN</name>
<feature type="domain" description="Fibronectin type-III" evidence="6">
    <location>
        <begin position="38"/>
        <end position="124"/>
    </location>
</feature>
<dbReference type="PANTHER" id="PTHR46708">
    <property type="entry name" value="TENASCIN"/>
    <property type="match status" value="1"/>
</dbReference>
<comment type="caution">
    <text evidence="7">The sequence shown here is derived from an EMBL/GenBank/DDBJ whole genome shotgun (WGS) entry which is preliminary data.</text>
</comment>
<evidence type="ECO:0000256" key="2">
    <source>
        <dbReference type="ARBA" id="ARBA00023295"/>
    </source>
</evidence>
<feature type="region of interest" description="Disordered" evidence="4">
    <location>
        <begin position="202"/>
        <end position="229"/>
    </location>
</feature>
<dbReference type="PROSITE" id="PS51257">
    <property type="entry name" value="PROKAR_LIPOPROTEIN"/>
    <property type="match status" value="1"/>
</dbReference>
<keyword evidence="1" id="KW-0677">Repeat</keyword>
<dbReference type="Proteomes" id="UP000694501">
    <property type="component" value="Unassembled WGS sequence"/>
</dbReference>
<dbReference type="PROSITE" id="PS50853">
    <property type="entry name" value="FN3"/>
    <property type="match status" value="3"/>
</dbReference>
<evidence type="ECO:0000313" key="8">
    <source>
        <dbReference type="Proteomes" id="UP000694501"/>
    </source>
</evidence>
<dbReference type="GO" id="GO:0000272">
    <property type="term" value="P:polysaccharide catabolic process"/>
    <property type="evidence" value="ECO:0007669"/>
    <property type="project" value="UniProtKB-KW"/>
</dbReference>
<evidence type="ECO:0000313" key="7">
    <source>
        <dbReference type="EMBL" id="MBU7600827.1"/>
    </source>
</evidence>
<proteinExistence type="predicted"/>
<dbReference type="EMBL" id="JAELVF020000004">
    <property type="protein sequence ID" value="MBU7600827.1"/>
    <property type="molecule type" value="Genomic_DNA"/>
</dbReference>
<keyword evidence="2" id="KW-0326">Glycosidase</keyword>
<dbReference type="SUPFAM" id="SSF49265">
    <property type="entry name" value="Fibronectin type III"/>
    <property type="match status" value="2"/>
</dbReference>
<dbReference type="AlphaFoldDB" id="A0A949JIY5"/>
<keyword evidence="8" id="KW-1185">Reference proteome</keyword>
<dbReference type="RefSeq" id="WP_211040414.1">
    <property type="nucleotide sequence ID" value="NZ_JAELVF020000004.1"/>
</dbReference>
<feature type="compositionally biased region" description="Gly residues" evidence="4">
    <location>
        <begin position="328"/>
        <end position="338"/>
    </location>
</feature>
<organism evidence="7 8">
    <name type="scientific">Streptomyces tardus</name>
    <dbReference type="NCBI Taxonomy" id="2780544"/>
    <lineage>
        <taxon>Bacteria</taxon>
        <taxon>Bacillati</taxon>
        <taxon>Actinomycetota</taxon>
        <taxon>Actinomycetes</taxon>
        <taxon>Kitasatosporales</taxon>
        <taxon>Streptomycetaceae</taxon>
        <taxon>Streptomyces</taxon>
    </lineage>
</organism>
<feature type="domain" description="Fibronectin type-III" evidence="6">
    <location>
        <begin position="134"/>
        <end position="221"/>
    </location>
</feature>
<dbReference type="InterPro" id="IPR036116">
    <property type="entry name" value="FN3_sf"/>
</dbReference>
<keyword evidence="5" id="KW-0732">Signal</keyword>